<feature type="transmembrane region" description="Helical" evidence="6">
    <location>
        <begin position="263"/>
        <end position="285"/>
    </location>
</feature>
<evidence type="ECO:0000313" key="9">
    <source>
        <dbReference type="Proteomes" id="UP000029525"/>
    </source>
</evidence>
<dbReference type="Proteomes" id="UP000029525">
    <property type="component" value="Unassembled WGS sequence"/>
</dbReference>
<evidence type="ECO:0000256" key="6">
    <source>
        <dbReference type="SAM" id="Phobius"/>
    </source>
</evidence>
<dbReference type="OrthoDB" id="9761531at2"/>
<keyword evidence="5 6" id="KW-0472">Membrane</keyword>
<name>A0A096A9S9_9BACT</name>
<keyword evidence="4 6" id="KW-1133">Transmembrane helix</keyword>
<evidence type="ECO:0000259" key="7">
    <source>
        <dbReference type="Pfam" id="PF03772"/>
    </source>
</evidence>
<dbReference type="PANTHER" id="PTHR30619">
    <property type="entry name" value="DNA INTERNALIZATION/COMPETENCE PROTEIN COMEC/REC2"/>
    <property type="match status" value="1"/>
</dbReference>
<feature type="transmembrane region" description="Helical" evidence="6">
    <location>
        <begin position="494"/>
        <end position="516"/>
    </location>
</feature>
<feature type="transmembrane region" description="Helical" evidence="6">
    <location>
        <begin position="45"/>
        <end position="62"/>
    </location>
</feature>
<evidence type="ECO:0000256" key="2">
    <source>
        <dbReference type="ARBA" id="ARBA00022475"/>
    </source>
</evidence>
<dbReference type="InterPro" id="IPR052159">
    <property type="entry name" value="Competence_DNA_uptake"/>
</dbReference>
<organism evidence="8 9">
    <name type="scientific">Prevotella bivia DNF00320</name>
    <dbReference type="NCBI Taxonomy" id="1401068"/>
    <lineage>
        <taxon>Bacteria</taxon>
        <taxon>Pseudomonadati</taxon>
        <taxon>Bacteroidota</taxon>
        <taxon>Bacteroidia</taxon>
        <taxon>Bacteroidales</taxon>
        <taxon>Prevotellaceae</taxon>
        <taxon>Prevotella</taxon>
    </lineage>
</organism>
<feature type="transmembrane region" description="Helical" evidence="6">
    <location>
        <begin position="297"/>
        <end position="313"/>
    </location>
</feature>
<evidence type="ECO:0000313" key="8">
    <source>
        <dbReference type="EMBL" id="KGF43848.1"/>
    </source>
</evidence>
<evidence type="ECO:0000256" key="3">
    <source>
        <dbReference type="ARBA" id="ARBA00022692"/>
    </source>
</evidence>
<gene>
    <name evidence="8" type="ORF">HMPREF0647_08740</name>
</gene>
<feature type="transmembrane region" description="Helical" evidence="6">
    <location>
        <begin position="21"/>
        <end position="39"/>
    </location>
</feature>
<comment type="subcellular location">
    <subcellularLocation>
        <location evidence="1">Cell membrane</location>
        <topology evidence="1">Multi-pass membrane protein</topology>
    </subcellularLocation>
</comment>
<evidence type="ECO:0000256" key="5">
    <source>
        <dbReference type="ARBA" id="ARBA00023136"/>
    </source>
</evidence>
<dbReference type="EMBL" id="JRNQ01000061">
    <property type="protein sequence ID" value="KGF43848.1"/>
    <property type="molecule type" value="Genomic_DNA"/>
</dbReference>
<keyword evidence="3 6" id="KW-0812">Transmembrane</keyword>
<dbReference type="InterPro" id="IPR004477">
    <property type="entry name" value="ComEC_N"/>
</dbReference>
<keyword evidence="2" id="KW-1003">Cell membrane</keyword>
<feature type="domain" description="ComEC/Rec2-related protein" evidence="7">
    <location>
        <begin position="239"/>
        <end position="513"/>
    </location>
</feature>
<accession>A0A096A9S9</accession>
<feature type="transmembrane region" description="Helical" evidence="6">
    <location>
        <begin position="462"/>
        <end position="482"/>
    </location>
</feature>
<dbReference type="GO" id="GO:0005886">
    <property type="term" value="C:plasma membrane"/>
    <property type="evidence" value="ECO:0007669"/>
    <property type="project" value="UniProtKB-SubCell"/>
</dbReference>
<dbReference type="NCBIfam" id="TIGR00360">
    <property type="entry name" value="ComEC_N-term"/>
    <property type="match status" value="1"/>
</dbReference>
<feature type="transmembrane region" description="Helical" evidence="6">
    <location>
        <begin position="367"/>
        <end position="386"/>
    </location>
</feature>
<evidence type="ECO:0000256" key="4">
    <source>
        <dbReference type="ARBA" id="ARBA00022989"/>
    </source>
</evidence>
<feature type="transmembrane region" description="Helical" evidence="6">
    <location>
        <begin position="398"/>
        <end position="422"/>
    </location>
</feature>
<dbReference type="RefSeq" id="WP_036867888.1">
    <property type="nucleotide sequence ID" value="NZ_JRNQ01000061.1"/>
</dbReference>
<protein>
    <submittedName>
        <fullName evidence="8">Competence protein ComEC</fullName>
    </submittedName>
</protein>
<reference evidence="8 9" key="1">
    <citation type="submission" date="2014-07" db="EMBL/GenBank/DDBJ databases">
        <authorList>
            <person name="McCorrison J."/>
            <person name="Sanka R."/>
            <person name="Torralba M."/>
            <person name="Gillis M."/>
            <person name="Haft D.H."/>
            <person name="Methe B."/>
            <person name="Sutton G."/>
            <person name="Nelson K.E."/>
        </authorList>
    </citation>
    <scope>NUCLEOTIDE SEQUENCE [LARGE SCALE GENOMIC DNA]</scope>
    <source>
        <strain evidence="8 9">DNF00320</strain>
    </source>
</reference>
<feature type="transmembrane region" description="Helical" evidence="6">
    <location>
        <begin position="428"/>
        <end position="455"/>
    </location>
</feature>
<comment type="caution">
    <text evidence="8">The sequence shown here is derived from an EMBL/GenBank/DDBJ whole genome shotgun (WGS) entry which is preliminary data.</text>
</comment>
<feature type="transmembrane region" description="Helical" evidence="6">
    <location>
        <begin position="69"/>
        <end position="88"/>
    </location>
</feature>
<proteinExistence type="predicted"/>
<evidence type="ECO:0000256" key="1">
    <source>
        <dbReference type="ARBA" id="ARBA00004651"/>
    </source>
</evidence>
<sequence>MEAQFLTSTPSQEIDIQLYPMLRLALMLIIGISLGYSFYASIPCYVWAFLLLTSLLTSLFLSRKKLGQSLCVFALLVSLGGFWASFSYSKLGIKLPRGKRLYNAVLLTEPIQHGKVMQADMLILTQKVPLKIKASILRDTITQHYSTLHLADGVQLYGELQHPTNFVNSNFDYAEYLKLHGYGAELFIFDSQWQIAKVSLAPMNIVDRTLLRANVLRQKYAKLLKTTLNESQLAVVSAMMLGDKSYISKSLKDDYSITGASHVLALSGLHLSIIYAILWMLFTSLGNILTLFKRKELKNLLLLLTIWAYVFLVGFSPSVVRSALMLSVYSFIALLGRDKMSLNTLAVAAFCILLYDPLTLFDVSFQLSFSAVASILLFYPIFNAWFCSDFFIKHKWLLWFPQMVAMTLSAQIGTAPLVAFYFSKFSTYFLLSSFVAIPCTTIILYAGVIFFAFMWFAPLQWLAIKVLSFTTIFLNTSLHWLATLPKASISIHHLTVLQVILIYFMLLILLTLMTFFGRRIKFR</sequence>
<dbReference type="PANTHER" id="PTHR30619:SF1">
    <property type="entry name" value="RECOMBINATION PROTEIN 2"/>
    <property type="match status" value="1"/>
</dbReference>
<dbReference type="AlphaFoldDB" id="A0A096A9S9"/>
<dbReference type="Pfam" id="PF03772">
    <property type="entry name" value="Competence"/>
    <property type="match status" value="1"/>
</dbReference>